<dbReference type="PANTHER" id="PTHR47506">
    <property type="entry name" value="TRANSCRIPTIONAL REGULATORY PROTEIN"/>
    <property type="match status" value="1"/>
</dbReference>
<accession>A0A4R8CK99</accession>
<dbReference type="Pfam" id="PF16925">
    <property type="entry name" value="TetR_C_13"/>
    <property type="match status" value="1"/>
</dbReference>
<evidence type="ECO:0000259" key="5">
    <source>
        <dbReference type="PROSITE" id="PS50977"/>
    </source>
</evidence>
<dbReference type="Pfam" id="PF00440">
    <property type="entry name" value="TetR_N"/>
    <property type="match status" value="1"/>
</dbReference>
<evidence type="ECO:0000313" key="6">
    <source>
        <dbReference type="EMBL" id="TDW74943.1"/>
    </source>
</evidence>
<feature type="DNA-binding region" description="H-T-H motif" evidence="4">
    <location>
        <begin position="39"/>
        <end position="58"/>
    </location>
</feature>
<evidence type="ECO:0000256" key="1">
    <source>
        <dbReference type="ARBA" id="ARBA00023015"/>
    </source>
</evidence>
<evidence type="ECO:0000256" key="4">
    <source>
        <dbReference type="PROSITE-ProRule" id="PRU00335"/>
    </source>
</evidence>
<dbReference type="AlphaFoldDB" id="A0A4R8CK99"/>
<feature type="domain" description="HTH tetR-type" evidence="5">
    <location>
        <begin position="16"/>
        <end position="76"/>
    </location>
</feature>
<comment type="caution">
    <text evidence="6">The sequence shown here is derived from an EMBL/GenBank/DDBJ whole genome shotgun (WGS) entry which is preliminary data.</text>
</comment>
<organism evidence="6 7">
    <name type="scientific">Kribbella pratensis</name>
    <dbReference type="NCBI Taxonomy" id="2512112"/>
    <lineage>
        <taxon>Bacteria</taxon>
        <taxon>Bacillati</taxon>
        <taxon>Actinomycetota</taxon>
        <taxon>Actinomycetes</taxon>
        <taxon>Propionibacteriales</taxon>
        <taxon>Kribbellaceae</taxon>
        <taxon>Kribbella</taxon>
    </lineage>
</organism>
<dbReference type="SUPFAM" id="SSF48498">
    <property type="entry name" value="Tetracyclin repressor-like, C-terminal domain"/>
    <property type="match status" value="1"/>
</dbReference>
<dbReference type="OrthoDB" id="9811084at2"/>
<dbReference type="PROSITE" id="PS50977">
    <property type="entry name" value="HTH_TETR_2"/>
    <property type="match status" value="1"/>
</dbReference>
<sequence>MTDSTTDRATADQPQPSKRDRLVTAAVQLLHENGIERTTLADIAHAAHVPPGNVYYYFKTKDDIIGAVIQAHTHDINATLAAIDAQHRTPKARLKALIHELAGQSQTVARHGCPLGSLCTELNKRTNPTAADLMRRLTTWAEQQFRDAGHRRDAHQLALELIAAYEGHALLANTLQDPDILTAAARRLGSRIDKL</sequence>
<dbReference type="Proteomes" id="UP000295146">
    <property type="component" value="Unassembled WGS sequence"/>
</dbReference>
<evidence type="ECO:0000256" key="3">
    <source>
        <dbReference type="ARBA" id="ARBA00023163"/>
    </source>
</evidence>
<dbReference type="EMBL" id="SODP01000001">
    <property type="protein sequence ID" value="TDW74943.1"/>
    <property type="molecule type" value="Genomic_DNA"/>
</dbReference>
<name>A0A4R8CK99_9ACTN</name>
<protein>
    <submittedName>
        <fullName evidence="6">TetR family transcriptional regulator</fullName>
    </submittedName>
</protein>
<dbReference type="PANTHER" id="PTHR47506:SF1">
    <property type="entry name" value="HTH-TYPE TRANSCRIPTIONAL REGULATOR YJDC"/>
    <property type="match status" value="1"/>
</dbReference>
<dbReference type="InterPro" id="IPR036271">
    <property type="entry name" value="Tet_transcr_reg_TetR-rel_C_sf"/>
</dbReference>
<dbReference type="InterPro" id="IPR001647">
    <property type="entry name" value="HTH_TetR"/>
</dbReference>
<dbReference type="InterPro" id="IPR009057">
    <property type="entry name" value="Homeodomain-like_sf"/>
</dbReference>
<keyword evidence="2 4" id="KW-0238">DNA-binding</keyword>
<keyword evidence="3" id="KW-0804">Transcription</keyword>
<dbReference type="PRINTS" id="PR00455">
    <property type="entry name" value="HTHTETR"/>
</dbReference>
<keyword evidence="1" id="KW-0805">Transcription regulation</keyword>
<dbReference type="GO" id="GO:0003677">
    <property type="term" value="F:DNA binding"/>
    <property type="evidence" value="ECO:0007669"/>
    <property type="project" value="UniProtKB-UniRule"/>
</dbReference>
<dbReference type="Gene3D" id="1.10.357.10">
    <property type="entry name" value="Tetracycline Repressor, domain 2"/>
    <property type="match status" value="1"/>
</dbReference>
<proteinExistence type="predicted"/>
<gene>
    <name evidence="6" type="ORF">EV653_0046</name>
</gene>
<evidence type="ECO:0000256" key="2">
    <source>
        <dbReference type="ARBA" id="ARBA00023125"/>
    </source>
</evidence>
<dbReference type="InterPro" id="IPR011075">
    <property type="entry name" value="TetR_C"/>
</dbReference>
<evidence type="ECO:0000313" key="7">
    <source>
        <dbReference type="Proteomes" id="UP000295146"/>
    </source>
</evidence>
<reference evidence="6 7" key="1">
    <citation type="submission" date="2019-03" db="EMBL/GenBank/DDBJ databases">
        <title>Genomic Encyclopedia of Type Strains, Phase III (KMG-III): the genomes of soil and plant-associated and newly described type strains.</title>
        <authorList>
            <person name="Whitman W."/>
        </authorList>
    </citation>
    <scope>NUCLEOTIDE SEQUENCE [LARGE SCALE GENOMIC DNA]</scope>
    <source>
        <strain evidence="6 7">VKM Ac-2573</strain>
    </source>
</reference>
<keyword evidence="7" id="KW-1185">Reference proteome</keyword>
<dbReference type="SUPFAM" id="SSF46689">
    <property type="entry name" value="Homeodomain-like"/>
    <property type="match status" value="1"/>
</dbReference>